<organism evidence="23 24">
    <name type="scientific">Oscillochloris trichoides DG-6</name>
    <dbReference type="NCBI Taxonomy" id="765420"/>
    <lineage>
        <taxon>Bacteria</taxon>
        <taxon>Bacillati</taxon>
        <taxon>Chloroflexota</taxon>
        <taxon>Chloroflexia</taxon>
        <taxon>Chloroflexales</taxon>
        <taxon>Chloroflexineae</taxon>
        <taxon>Oscillochloridaceae</taxon>
        <taxon>Oscillochloris</taxon>
    </lineage>
</organism>
<dbReference type="FunFam" id="3.30.565.10:FF:000010">
    <property type="entry name" value="Sensor histidine kinase RcsC"/>
    <property type="match status" value="1"/>
</dbReference>
<protein>
    <recommendedName>
        <fullName evidence="15">Circadian input-output histidine kinase CikA</fullName>
        <ecNumber evidence="4">2.7.13.3</ecNumber>
    </recommendedName>
</protein>
<dbReference type="SMART" id="SM00387">
    <property type="entry name" value="HATPase_c"/>
    <property type="match status" value="1"/>
</dbReference>
<feature type="domain" description="Response regulatory" evidence="19">
    <location>
        <begin position="901"/>
        <end position="1017"/>
    </location>
</feature>
<dbReference type="SMART" id="SM00388">
    <property type="entry name" value="HisKA"/>
    <property type="match status" value="1"/>
</dbReference>
<dbReference type="CDD" id="cd00082">
    <property type="entry name" value="HisKA"/>
    <property type="match status" value="1"/>
</dbReference>
<dbReference type="GO" id="GO:0006355">
    <property type="term" value="P:regulation of DNA-templated transcription"/>
    <property type="evidence" value="ECO:0007669"/>
    <property type="project" value="InterPro"/>
</dbReference>
<dbReference type="CDD" id="cd16922">
    <property type="entry name" value="HATPase_EvgS-ArcB-TorS-like"/>
    <property type="match status" value="1"/>
</dbReference>
<evidence type="ECO:0000256" key="7">
    <source>
        <dbReference type="ARBA" id="ARBA00022692"/>
    </source>
</evidence>
<dbReference type="InterPro" id="IPR036097">
    <property type="entry name" value="HisK_dim/P_sf"/>
</dbReference>
<evidence type="ECO:0000259" key="18">
    <source>
        <dbReference type="PROSITE" id="PS50109"/>
    </source>
</evidence>
<keyword evidence="14" id="KW-0131">Cell cycle</keyword>
<dbReference type="InterPro" id="IPR001789">
    <property type="entry name" value="Sig_transdc_resp-reg_receiver"/>
</dbReference>
<keyword evidence="9 23" id="KW-0418">Kinase</keyword>
<name>E1IBF7_9CHLR</name>
<keyword evidence="8" id="KW-0547">Nucleotide-binding</keyword>
<dbReference type="Pfam" id="PF03924">
    <property type="entry name" value="CHASE"/>
    <property type="match status" value="1"/>
</dbReference>
<dbReference type="eggNOG" id="COG5002">
    <property type="taxonomic scope" value="Bacteria"/>
</dbReference>
<dbReference type="SMART" id="SM00448">
    <property type="entry name" value="REC"/>
    <property type="match status" value="1"/>
</dbReference>
<dbReference type="PROSITE" id="PS50839">
    <property type="entry name" value="CHASE"/>
    <property type="match status" value="1"/>
</dbReference>
<sequence>MPTTPATLTERAKTGALAVVMIGMVLAVMLFFTIVNLEQAQIRQEFLGDAETSALVLSTIAKQYEHDIEVIHAFFVASADKGVSRGEFSAFVRLHMKRAVSTPGVQALMWAPVVRDTERAAFEQAMVHEGFAGFQIIERNAEGVLVPASQRREYVVASYNEPFESTRGGVGFDFTSEPVRRAALEQARDSGEATASAPTTLVVSGEPGFLIFWPVYRSGAAINTVALRRDNITGYVIGMFRLRDLVETAVQASKLRDLDIYLFDEGLPEDAPPFYVHAAFSRPEALDTSNISLSELIKQAPYSSRIGMAGRNWRLIINPAPSYEASRLDSIPWIALLIALLSTFAIAYAMAHQQHAADQLRHSERRFRILIDKGGNAFAIIAADGTVRYTSPNYERILGYPSGSRLGRSTFELIHHEDQGEAQRLFSELLSKPGESRSLQMRVRYFNGAWHWIETTATNLIDEPEIGGVLANVRDINDYKQAELALRENERRLRTILQTAQDGFMILDLQLRFLEVNDAYCGMSGYTRAELLNGMTIFNVEAFEAYEQIHAHAHRIMTQGIDLFETRHRRKDGSTFHVEISVHYIDSDGGVMVCFCRDITDRKRREAEIRHLNSELEQRVAERTADLSRTNAELNRALRTKDEFLATMSHELRTPLNGILSFSELLQEEISGPINEQQRRSLQYIESSGRHLLALINDILDLSKVEAGRMEIHSEIYSVVEICEASLLFVKELANRKGLQVGFSCSDNLAIIEVDAKRLKQMLINLLSNAVKFTPDGGQVLLEVTTDATAGVIRFVVSDTGIGIKAEDMERLFRPFTQLDSSLSRQHEGTGLGLALVRRLADLMGGSIGVESDGEGQGCRFILALPWNPISVIPPVAENPAPISPSAAMRLAAAGLPSQATILLAEDNEMTIDVVSDYLHYLNFEVVVARNGYEAIERAQEYRPALILIDIQMPVMDGLHAIRELRALPAFRTTPIIALTALAMQGDRERCLAAGANEYLSKPISLHGLVEVIQQILRGQKPAQGVSSYEHSDT</sequence>
<evidence type="ECO:0000259" key="20">
    <source>
        <dbReference type="PROSITE" id="PS50112"/>
    </source>
</evidence>
<dbReference type="PROSITE" id="PS50110">
    <property type="entry name" value="RESPONSE_REGULATORY"/>
    <property type="match status" value="1"/>
</dbReference>
<dbReference type="Pfam" id="PF00512">
    <property type="entry name" value="HisKA"/>
    <property type="match status" value="1"/>
</dbReference>
<evidence type="ECO:0000256" key="10">
    <source>
        <dbReference type="ARBA" id="ARBA00022840"/>
    </source>
</evidence>
<dbReference type="GO" id="GO:0000155">
    <property type="term" value="F:phosphorelay sensor kinase activity"/>
    <property type="evidence" value="ECO:0007669"/>
    <property type="project" value="InterPro"/>
</dbReference>
<evidence type="ECO:0000313" key="23">
    <source>
        <dbReference type="EMBL" id="EFO81514.1"/>
    </source>
</evidence>
<evidence type="ECO:0000256" key="4">
    <source>
        <dbReference type="ARBA" id="ARBA00012438"/>
    </source>
</evidence>
<evidence type="ECO:0000256" key="6">
    <source>
        <dbReference type="ARBA" id="ARBA00022679"/>
    </source>
</evidence>
<dbReference type="Pfam" id="PF00072">
    <property type="entry name" value="Response_reg"/>
    <property type="match status" value="1"/>
</dbReference>
<evidence type="ECO:0000256" key="5">
    <source>
        <dbReference type="ARBA" id="ARBA00022553"/>
    </source>
</evidence>
<dbReference type="InterPro" id="IPR013767">
    <property type="entry name" value="PAS_fold"/>
</dbReference>
<dbReference type="InterPro" id="IPR011006">
    <property type="entry name" value="CheY-like_superfamily"/>
</dbReference>
<gene>
    <name evidence="23" type="ORF">OSCT_0658</name>
</gene>
<dbReference type="Gene3D" id="3.40.50.2300">
    <property type="match status" value="1"/>
</dbReference>
<dbReference type="InterPro" id="IPR003661">
    <property type="entry name" value="HisK_dim/P_dom"/>
</dbReference>
<evidence type="ECO:0000256" key="13">
    <source>
        <dbReference type="ARBA" id="ARBA00023136"/>
    </source>
</evidence>
<feature type="modified residue" description="4-aspartylphosphate" evidence="16">
    <location>
        <position position="950"/>
    </location>
</feature>
<dbReference type="Pfam" id="PF13426">
    <property type="entry name" value="PAS_9"/>
    <property type="match status" value="1"/>
</dbReference>
<feature type="domain" description="PAS" evidence="20">
    <location>
        <begin position="489"/>
        <end position="560"/>
    </location>
</feature>
<dbReference type="GO" id="GO:0005524">
    <property type="term" value="F:ATP binding"/>
    <property type="evidence" value="ECO:0007669"/>
    <property type="project" value="UniProtKB-KW"/>
</dbReference>
<keyword evidence="12" id="KW-0902">Two-component regulatory system</keyword>
<dbReference type="Proteomes" id="UP000054010">
    <property type="component" value="Unassembled WGS sequence"/>
</dbReference>
<dbReference type="PROSITE" id="PS50113">
    <property type="entry name" value="PAC"/>
    <property type="match status" value="2"/>
</dbReference>
<dbReference type="SUPFAM" id="SSF52172">
    <property type="entry name" value="CheY-like"/>
    <property type="match status" value="1"/>
</dbReference>
<dbReference type="PROSITE" id="PS50109">
    <property type="entry name" value="HIS_KIN"/>
    <property type="match status" value="1"/>
</dbReference>
<evidence type="ECO:0000259" key="19">
    <source>
        <dbReference type="PROSITE" id="PS50110"/>
    </source>
</evidence>
<feature type="domain" description="PAS" evidence="20">
    <location>
        <begin position="363"/>
        <end position="433"/>
    </location>
</feature>
<dbReference type="InterPro" id="IPR003594">
    <property type="entry name" value="HATPase_dom"/>
</dbReference>
<dbReference type="PANTHER" id="PTHR43047">
    <property type="entry name" value="TWO-COMPONENT HISTIDINE PROTEIN KINASE"/>
    <property type="match status" value="1"/>
</dbReference>
<comment type="similarity">
    <text evidence="3">In the N-terminal section; belongs to the phytochrome family.</text>
</comment>
<dbReference type="NCBIfam" id="TIGR00229">
    <property type="entry name" value="sensory_box"/>
    <property type="match status" value="2"/>
</dbReference>
<comment type="catalytic activity">
    <reaction evidence="1">
        <text>ATP + protein L-histidine = ADP + protein N-phospho-L-histidine.</text>
        <dbReference type="EC" id="2.7.13.3"/>
    </reaction>
</comment>
<dbReference type="InterPro" id="IPR006189">
    <property type="entry name" value="CHASE_dom"/>
</dbReference>
<feature type="domain" description="PAC" evidence="21">
    <location>
        <begin position="562"/>
        <end position="611"/>
    </location>
</feature>
<dbReference type="InterPro" id="IPR000700">
    <property type="entry name" value="PAS-assoc_C"/>
</dbReference>
<dbReference type="HOGENOM" id="CLU_293702_0_0_0"/>
<proteinExistence type="inferred from homology"/>
<dbReference type="PROSITE" id="PS50112">
    <property type="entry name" value="PAS"/>
    <property type="match status" value="2"/>
</dbReference>
<evidence type="ECO:0000256" key="11">
    <source>
        <dbReference type="ARBA" id="ARBA00022989"/>
    </source>
</evidence>
<dbReference type="GO" id="GO:0009927">
    <property type="term" value="F:histidine phosphotransfer kinase activity"/>
    <property type="evidence" value="ECO:0007669"/>
    <property type="project" value="TreeGrafter"/>
</dbReference>
<dbReference type="InterPro" id="IPR005467">
    <property type="entry name" value="His_kinase_dom"/>
</dbReference>
<dbReference type="Gene3D" id="3.30.450.20">
    <property type="entry name" value="PAS domain"/>
    <property type="match status" value="2"/>
</dbReference>
<dbReference type="SUPFAM" id="SSF55874">
    <property type="entry name" value="ATPase domain of HSP90 chaperone/DNA topoisomerase II/histidine kinase"/>
    <property type="match status" value="1"/>
</dbReference>
<keyword evidence="10" id="KW-0067">ATP-binding</keyword>
<dbReference type="FunFam" id="1.10.287.130:FF:000038">
    <property type="entry name" value="Sensory transduction histidine kinase"/>
    <property type="match status" value="1"/>
</dbReference>
<dbReference type="InterPro" id="IPR035965">
    <property type="entry name" value="PAS-like_dom_sf"/>
</dbReference>
<dbReference type="EMBL" id="ADVR01000011">
    <property type="protein sequence ID" value="EFO81514.1"/>
    <property type="molecule type" value="Genomic_DNA"/>
</dbReference>
<dbReference type="SMART" id="SM00091">
    <property type="entry name" value="PAS"/>
    <property type="match status" value="2"/>
</dbReference>
<dbReference type="InterPro" id="IPR042240">
    <property type="entry name" value="CHASE_sf"/>
</dbReference>
<evidence type="ECO:0000256" key="14">
    <source>
        <dbReference type="ARBA" id="ARBA00023306"/>
    </source>
</evidence>
<dbReference type="Gene3D" id="1.10.287.130">
    <property type="match status" value="1"/>
</dbReference>
<evidence type="ECO:0000256" key="1">
    <source>
        <dbReference type="ARBA" id="ARBA00000085"/>
    </source>
</evidence>
<evidence type="ECO:0000259" key="21">
    <source>
        <dbReference type="PROSITE" id="PS50113"/>
    </source>
</evidence>
<evidence type="ECO:0000256" key="9">
    <source>
        <dbReference type="ARBA" id="ARBA00022777"/>
    </source>
</evidence>
<evidence type="ECO:0000259" key="22">
    <source>
        <dbReference type="PROSITE" id="PS50839"/>
    </source>
</evidence>
<evidence type="ECO:0000256" key="2">
    <source>
        <dbReference type="ARBA" id="ARBA00004370"/>
    </source>
</evidence>
<keyword evidence="13 17" id="KW-0472">Membrane</keyword>
<evidence type="ECO:0000256" key="16">
    <source>
        <dbReference type="PROSITE-ProRule" id="PRU00169"/>
    </source>
</evidence>
<dbReference type="Gene3D" id="3.30.565.10">
    <property type="entry name" value="Histidine kinase-like ATPase, C-terminal domain"/>
    <property type="match status" value="1"/>
</dbReference>
<dbReference type="InterPro" id="IPR000014">
    <property type="entry name" value="PAS"/>
</dbReference>
<feature type="domain" description="PAC" evidence="21">
    <location>
        <begin position="437"/>
        <end position="488"/>
    </location>
</feature>
<keyword evidence="7 17" id="KW-0812">Transmembrane</keyword>
<dbReference type="Pfam" id="PF00989">
    <property type="entry name" value="PAS"/>
    <property type="match status" value="1"/>
</dbReference>
<dbReference type="SMART" id="SM01079">
    <property type="entry name" value="CHASE"/>
    <property type="match status" value="1"/>
</dbReference>
<evidence type="ECO:0000256" key="12">
    <source>
        <dbReference type="ARBA" id="ARBA00023012"/>
    </source>
</evidence>
<dbReference type="eggNOG" id="COG0642">
    <property type="taxonomic scope" value="Bacteria"/>
</dbReference>
<feature type="domain" description="Histidine kinase" evidence="18">
    <location>
        <begin position="647"/>
        <end position="869"/>
    </location>
</feature>
<accession>E1IBF7</accession>
<keyword evidence="11 17" id="KW-1133">Transmembrane helix</keyword>
<dbReference type="CDD" id="cd00130">
    <property type="entry name" value="PAS"/>
    <property type="match status" value="2"/>
</dbReference>
<evidence type="ECO:0000256" key="17">
    <source>
        <dbReference type="SAM" id="Phobius"/>
    </source>
</evidence>
<evidence type="ECO:0000256" key="15">
    <source>
        <dbReference type="ARBA" id="ARBA00074306"/>
    </source>
</evidence>
<evidence type="ECO:0000256" key="8">
    <source>
        <dbReference type="ARBA" id="ARBA00022741"/>
    </source>
</evidence>
<feature type="transmembrane region" description="Helical" evidence="17">
    <location>
        <begin position="15"/>
        <end position="37"/>
    </location>
</feature>
<keyword evidence="6" id="KW-0808">Transferase</keyword>
<dbReference type="InterPro" id="IPR036890">
    <property type="entry name" value="HATPase_C_sf"/>
</dbReference>
<dbReference type="PANTHER" id="PTHR43047:SF63">
    <property type="entry name" value="HISTIDINE KINASE"/>
    <property type="match status" value="1"/>
</dbReference>
<evidence type="ECO:0000256" key="3">
    <source>
        <dbReference type="ARBA" id="ARBA00006402"/>
    </source>
</evidence>
<keyword evidence="24" id="KW-1185">Reference proteome</keyword>
<dbReference type="PRINTS" id="PR00344">
    <property type="entry name" value="BCTRLSENSOR"/>
</dbReference>
<dbReference type="Pfam" id="PF02518">
    <property type="entry name" value="HATPase_c"/>
    <property type="match status" value="1"/>
</dbReference>
<dbReference type="GO" id="GO:0005886">
    <property type="term" value="C:plasma membrane"/>
    <property type="evidence" value="ECO:0007669"/>
    <property type="project" value="TreeGrafter"/>
</dbReference>
<reference evidence="23 24" key="1">
    <citation type="journal article" date="2011" name="J. Bacteriol.">
        <title>Draft genome sequence of the anoxygenic filamentous phototrophic bacterium Oscillochloris trichoides subsp. DG-6.</title>
        <authorList>
            <person name="Kuznetsov B.B."/>
            <person name="Ivanovsky R.N."/>
            <person name="Keppen O.I."/>
            <person name="Sukhacheva M.V."/>
            <person name="Bumazhkin B.K."/>
            <person name="Patutina E.O."/>
            <person name="Beletsky A.V."/>
            <person name="Mardanov A.V."/>
            <person name="Baslerov R.V."/>
            <person name="Panteleeva A.N."/>
            <person name="Kolganova T.V."/>
            <person name="Ravin N.V."/>
            <person name="Skryabin K.G."/>
        </authorList>
    </citation>
    <scope>NUCLEOTIDE SEQUENCE [LARGE SCALE GENOMIC DNA]</scope>
    <source>
        <strain evidence="23 24">DG-6</strain>
    </source>
</reference>
<dbReference type="STRING" id="765420.OSCT_0658"/>
<dbReference type="SUPFAM" id="SSF55785">
    <property type="entry name" value="PYP-like sensor domain (PAS domain)"/>
    <property type="match status" value="2"/>
</dbReference>
<keyword evidence="5 16" id="KW-0597">Phosphoprotein</keyword>
<dbReference type="Gene3D" id="3.30.450.350">
    <property type="entry name" value="CHASE domain"/>
    <property type="match status" value="1"/>
</dbReference>
<feature type="transmembrane region" description="Helical" evidence="17">
    <location>
        <begin position="331"/>
        <end position="351"/>
    </location>
</feature>
<dbReference type="AlphaFoldDB" id="E1IBF7"/>
<dbReference type="EC" id="2.7.13.3" evidence="4"/>
<feature type="domain" description="CHASE" evidence="22">
    <location>
        <begin position="79"/>
        <end position="316"/>
    </location>
</feature>
<comment type="caution">
    <text evidence="23">The sequence shown here is derived from an EMBL/GenBank/DDBJ whole genome shotgun (WGS) entry which is preliminary data.</text>
</comment>
<dbReference type="InterPro" id="IPR004358">
    <property type="entry name" value="Sig_transdc_His_kin-like_C"/>
</dbReference>
<dbReference type="SUPFAM" id="SSF47384">
    <property type="entry name" value="Homodimeric domain of signal transducing histidine kinase"/>
    <property type="match status" value="1"/>
</dbReference>
<comment type="subcellular location">
    <subcellularLocation>
        <location evidence="2">Membrane</location>
    </subcellularLocation>
</comment>
<evidence type="ECO:0000313" key="24">
    <source>
        <dbReference type="Proteomes" id="UP000054010"/>
    </source>
</evidence>